<sequence>MPDALSGALNKLDHIYSIHSAIEFIRQILESIAYNKSKAMQYARVILSLSLKFQTNRQSVLETGILVGRIVDHMMRDDVSTESSKLLEILEEIQRLWESTLQTTQTWKLNFNNDSHRFTIIHKVQDIIGLLQDRLRQAVKSLNVDMKVRVVGNIRDSTFGIGNMIDAMDSLHTCLKSISNYPNERQQSNELDELAIQLQQGLEYYKRQLEFGNIVRDEAFEAQVKRCQNEVEESVKGLPQMDKIGYRTHKIAAWMLSSDDVDFNPDDIESILGRGGFSSVFRGVYHGQAVAVKQFDCVVNNDSTELEKMIAREVKAWKAVSHEPYILTLIGVCTKISVPILVSELCQTNIRCYVRDWPETLIPMVYQFACGLRSIHNAGIIHRDLKGDNVLIAFRKTVAIGDFALSLTLESLKNTKSAMRWVGTLNWMSPEQYFTPGKVTTKSDVWSFGMTIWEILCNDIPLRNCSEIEFSEEIFRSDDDRPEKPEYLSPDLEPLWTLITKCWRLNPADRPSAIEIVEFIKEHYSNQLETKSSTF</sequence>
<feature type="binding site" evidence="6">
    <location>
        <position position="293"/>
    </location>
    <ligand>
        <name>ATP</name>
        <dbReference type="ChEBI" id="CHEBI:30616"/>
    </ligand>
</feature>
<keyword evidence="5 6" id="KW-0067">ATP-binding</keyword>
<evidence type="ECO:0000256" key="4">
    <source>
        <dbReference type="ARBA" id="ARBA00022777"/>
    </source>
</evidence>
<dbReference type="EMBL" id="VJMJ01000144">
    <property type="protein sequence ID" value="KAF0731336.1"/>
    <property type="molecule type" value="Genomic_DNA"/>
</dbReference>
<evidence type="ECO:0000256" key="5">
    <source>
        <dbReference type="ARBA" id="ARBA00022840"/>
    </source>
</evidence>
<dbReference type="Pfam" id="PF07714">
    <property type="entry name" value="PK_Tyr_Ser-Thr"/>
    <property type="match status" value="1"/>
</dbReference>
<keyword evidence="1" id="KW-0723">Serine/threonine-protein kinase</keyword>
<dbReference type="VEuPathDB" id="FungiDB:AeMF1_005833"/>
<evidence type="ECO:0000313" key="8">
    <source>
        <dbReference type="EMBL" id="KAF0731336.1"/>
    </source>
</evidence>
<dbReference type="InterPro" id="IPR001245">
    <property type="entry name" value="Ser-Thr/Tyr_kinase_cat_dom"/>
</dbReference>
<dbReference type="Gene3D" id="1.10.510.10">
    <property type="entry name" value="Transferase(Phosphotransferase) domain 1"/>
    <property type="match status" value="1"/>
</dbReference>
<dbReference type="InterPro" id="IPR051681">
    <property type="entry name" value="Ser/Thr_Kinases-Pseudokinases"/>
</dbReference>
<dbReference type="PROSITE" id="PS50011">
    <property type="entry name" value="PROTEIN_KINASE_DOM"/>
    <property type="match status" value="1"/>
</dbReference>
<organism evidence="8 9">
    <name type="scientific">Aphanomyces euteiches</name>
    <dbReference type="NCBI Taxonomy" id="100861"/>
    <lineage>
        <taxon>Eukaryota</taxon>
        <taxon>Sar</taxon>
        <taxon>Stramenopiles</taxon>
        <taxon>Oomycota</taxon>
        <taxon>Saprolegniomycetes</taxon>
        <taxon>Saprolegniales</taxon>
        <taxon>Verrucalvaceae</taxon>
        <taxon>Aphanomyces</taxon>
    </lineage>
</organism>
<keyword evidence="4" id="KW-0418">Kinase</keyword>
<dbReference type="Gene3D" id="3.30.200.20">
    <property type="entry name" value="Phosphorylase Kinase, domain 1"/>
    <property type="match status" value="1"/>
</dbReference>
<dbReference type="SMART" id="SM00220">
    <property type="entry name" value="S_TKc"/>
    <property type="match status" value="1"/>
</dbReference>
<dbReference type="PANTHER" id="PTHR44329:SF288">
    <property type="entry name" value="MITOGEN-ACTIVATED PROTEIN KINASE KINASE KINASE 20"/>
    <property type="match status" value="1"/>
</dbReference>
<comment type="caution">
    <text evidence="8">The sequence shown here is derived from an EMBL/GenBank/DDBJ whole genome shotgun (WGS) entry which is preliminary data.</text>
</comment>
<dbReference type="SUPFAM" id="SSF56112">
    <property type="entry name" value="Protein kinase-like (PK-like)"/>
    <property type="match status" value="1"/>
</dbReference>
<dbReference type="PROSITE" id="PS00107">
    <property type="entry name" value="PROTEIN_KINASE_ATP"/>
    <property type="match status" value="1"/>
</dbReference>
<evidence type="ECO:0000313" key="9">
    <source>
        <dbReference type="Proteomes" id="UP000481153"/>
    </source>
</evidence>
<evidence type="ECO:0000256" key="1">
    <source>
        <dbReference type="ARBA" id="ARBA00022527"/>
    </source>
</evidence>
<keyword evidence="9" id="KW-1185">Reference proteome</keyword>
<evidence type="ECO:0000256" key="2">
    <source>
        <dbReference type="ARBA" id="ARBA00022679"/>
    </source>
</evidence>
<name>A0A6G0WV54_9STRA</name>
<dbReference type="Proteomes" id="UP000481153">
    <property type="component" value="Unassembled WGS sequence"/>
</dbReference>
<reference evidence="8 9" key="1">
    <citation type="submission" date="2019-07" db="EMBL/GenBank/DDBJ databases">
        <title>Genomics analysis of Aphanomyces spp. identifies a new class of oomycete effector associated with host adaptation.</title>
        <authorList>
            <person name="Gaulin E."/>
        </authorList>
    </citation>
    <scope>NUCLEOTIDE SEQUENCE [LARGE SCALE GENOMIC DNA]</scope>
    <source>
        <strain evidence="8 9">ATCC 201684</strain>
    </source>
</reference>
<dbReference type="AlphaFoldDB" id="A0A6G0WV54"/>
<evidence type="ECO:0000256" key="6">
    <source>
        <dbReference type="PROSITE-ProRule" id="PRU10141"/>
    </source>
</evidence>
<dbReference type="GO" id="GO:0004674">
    <property type="term" value="F:protein serine/threonine kinase activity"/>
    <property type="evidence" value="ECO:0007669"/>
    <property type="project" value="UniProtKB-KW"/>
</dbReference>
<dbReference type="InterPro" id="IPR017441">
    <property type="entry name" value="Protein_kinase_ATP_BS"/>
</dbReference>
<evidence type="ECO:0000256" key="3">
    <source>
        <dbReference type="ARBA" id="ARBA00022741"/>
    </source>
</evidence>
<dbReference type="GO" id="GO:0005524">
    <property type="term" value="F:ATP binding"/>
    <property type="evidence" value="ECO:0007669"/>
    <property type="project" value="UniProtKB-UniRule"/>
</dbReference>
<accession>A0A6G0WV54</accession>
<keyword evidence="2" id="KW-0808">Transferase</keyword>
<dbReference type="PANTHER" id="PTHR44329">
    <property type="entry name" value="SERINE/THREONINE-PROTEIN KINASE TNNI3K-RELATED"/>
    <property type="match status" value="1"/>
</dbReference>
<dbReference type="PROSITE" id="PS00108">
    <property type="entry name" value="PROTEIN_KINASE_ST"/>
    <property type="match status" value="1"/>
</dbReference>
<dbReference type="InterPro" id="IPR000719">
    <property type="entry name" value="Prot_kinase_dom"/>
</dbReference>
<gene>
    <name evidence="8" type="ORF">Ae201684_011399</name>
</gene>
<proteinExistence type="predicted"/>
<feature type="domain" description="Protein kinase" evidence="7">
    <location>
        <begin position="266"/>
        <end position="524"/>
    </location>
</feature>
<dbReference type="InterPro" id="IPR008271">
    <property type="entry name" value="Ser/Thr_kinase_AS"/>
</dbReference>
<protein>
    <recommendedName>
        <fullName evidence="7">Protein kinase domain-containing protein</fullName>
    </recommendedName>
</protein>
<evidence type="ECO:0000259" key="7">
    <source>
        <dbReference type="PROSITE" id="PS50011"/>
    </source>
</evidence>
<dbReference type="InterPro" id="IPR011009">
    <property type="entry name" value="Kinase-like_dom_sf"/>
</dbReference>
<keyword evidence="3 6" id="KW-0547">Nucleotide-binding</keyword>